<dbReference type="EnsemblMetazoa" id="XM_020000089.1">
    <property type="protein sequence ID" value="XP_019855648.1"/>
    <property type="gene ID" value="LOC109584373"/>
</dbReference>
<name>A0A1X7U7J1_AMPQE</name>
<keyword evidence="1" id="KW-0732">Signal</keyword>
<reference evidence="3" key="2">
    <citation type="submission" date="2017-05" db="UniProtKB">
        <authorList>
            <consortium name="EnsemblMetazoa"/>
        </authorList>
    </citation>
    <scope>IDENTIFICATION</scope>
</reference>
<dbReference type="InterPro" id="IPR043708">
    <property type="entry name" value="DUF5648"/>
</dbReference>
<accession>A0A1X7U7J1</accession>
<proteinExistence type="predicted"/>
<dbReference type="Pfam" id="PF18885">
    <property type="entry name" value="DUF5648"/>
    <property type="match status" value="1"/>
</dbReference>
<organism evidence="3">
    <name type="scientific">Amphimedon queenslandica</name>
    <name type="common">Sponge</name>
    <dbReference type="NCBI Taxonomy" id="400682"/>
    <lineage>
        <taxon>Eukaryota</taxon>
        <taxon>Metazoa</taxon>
        <taxon>Porifera</taxon>
        <taxon>Demospongiae</taxon>
        <taxon>Heteroscleromorpha</taxon>
        <taxon>Haplosclerida</taxon>
        <taxon>Niphatidae</taxon>
        <taxon>Amphimedon</taxon>
    </lineage>
</organism>
<keyword evidence="4" id="KW-1185">Reference proteome</keyword>
<dbReference type="InParanoid" id="A0A1X7U7J1"/>
<dbReference type="Proteomes" id="UP000007879">
    <property type="component" value="Unassembled WGS sequence"/>
</dbReference>
<feature type="signal peptide" evidence="1">
    <location>
        <begin position="1"/>
        <end position="20"/>
    </location>
</feature>
<feature type="chain" id="PRO_5012982364" description="DUF5648 domain-containing protein" evidence="1">
    <location>
        <begin position="21"/>
        <end position="170"/>
    </location>
</feature>
<sequence length="170" mass="19135">MKLVIAGGLFFIFLLAEVKSMTLTPLYGYAHSQYGVHYYTLNASVIGYGTPAGLVGRHSYRSEGITCLMETEQLGVPLHHYQKHGGNLYTTNTTEADNSYTYLGKVGYCYRTQETHTVPLYRYKKTVYNILDHYYTTDANKIGLVTPGTTGNNGYTYEGVACFVYNVKYH</sequence>
<reference evidence="4" key="1">
    <citation type="journal article" date="2010" name="Nature">
        <title>The Amphimedon queenslandica genome and the evolution of animal complexity.</title>
        <authorList>
            <person name="Srivastava M."/>
            <person name="Simakov O."/>
            <person name="Chapman J."/>
            <person name="Fahey B."/>
            <person name="Gauthier M.E."/>
            <person name="Mitros T."/>
            <person name="Richards G.S."/>
            <person name="Conaco C."/>
            <person name="Dacre M."/>
            <person name="Hellsten U."/>
            <person name="Larroux C."/>
            <person name="Putnam N.H."/>
            <person name="Stanke M."/>
            <person name="Adamska M."/>
            <person name="Darling A."/>
            <person name="Degnan S.M."/>
            <person name="Oakley T.H."/>
            <person name="Plachetzki D.C."/>
            <person name="Zhai Y."/>
            <person name="Adamski M."/>
            <person name="Calcino A."/>
            <person name="Cummins S.F."/>
            <person name="Goodstein D.M."/>
            <person name="Harris C."/>
            <person name="Jackson D.J."/>
            <person name="Leys S.P."/>
            <person name="Shu S."/>
            <person name="Woodcroft B.J."/>
            <person name="Vervoort M."/>
            <person name="Kosik K.S."/>
            <person name="Manning G."/>
            <person name="Degnan B.M."/>
            <person name="Rokhsar D.S."/>
        </authorList>
    </citation>
    <scope>NUCLEOTIDE SEQUENCE [LARGE SCALE GENOMIC DNA]</scope>
</reference>
<evidence type="ECO:0000313" key="4">
    <source>
        <dbReference type="Proteomes" id="UP000007879"/>
    </source>
</evidence>
<evidence type="ECO:0000313" key="3">
    <source>
        <dbReference type="EnsemblMetazoa" id="Aqu2.1.23902_001"/>
    </source>
</evidence>
<dbReference type="KEGG" id="aqu:109584373"/>
<dbReference type="OrthoDB" id="9971254at2759"/>
<protein>
    <recommendedName>
        <fullName evidence="2">DUF5648 domain-containing protein</fullName>
    </recommendedName>
</protein>
<evidence type="ECO:0000256" key="1">
    <source>
        <dbReference type="SAM" id="SignalP"/>
    </source>
</evidence>
<dbReference type="AlphaFoldDB" id="A0A1X7U7J1"/>
<dbReference type="EnsemblMetazoa" id="Aqu2.1.23902_001">
    <property type="protein sequence ID" value="Aqu2.1.23902_001"/>
    <property type="gene ID" value="Aqu2.1.23902"/>
</dbReference>
<feature type="domain" description="DUF5648" evidence="2">
    <location>
        <begin position="27"/>
        <end position="164"/>
    </location>
</feature>
<gene>
    <name evidence="3" type="primary">109584373</name>
</gene>
<evidence type="ECO:0000259" key="2">
    <source>
        <dbReference type="Pfam" id="PF18885"/>
    </source>
</evidence>